<organism evidence="2 3">
    <name type="scientific">Pendulispora brunnea</name>
    <dbReference type="NCBI Taxonomy" id="2905690"/>
    <lineage>
        <taxon>Bacteria</taxon>
        <taxon>Pseudomonadati</taxon>
        <taxon>Myxococcota</taxon>
        <taxon>Myxococcia</taxon>
        <taxon>Myxococcales</taxon>
        <taxon>Sorangiineae</taxon>
        <taxon>Pendulisporaceae</taxon>
        <taxon>Pendulispora</taxon>
    </lineage>
</organism>
<name>A0ABZ2KLF8_9BACT</name>
<feature type="transmembrane region" description="Helical" evidence="1">
    <location>
        <begin position="73"/>
        <end position="98"/>
    </location>
</feature>
<keyword evidence="1" id="KW-0812">Transmembrane</keyword>
<keyword evidence="1" id="KW-1133">Transmembrane helix</keyword>
<keyword evidence="3" id="KW-1185">Reference proteome</keyword>
<proteinExistence type="predicted"/>
<gene>
    <name evidence="2" type="ORF">LZC95_22090</name>
</gene>
<dbReference type="Proteomes" id="UP001379533">
    <property type="component" value="Chromosome"/>
</dbReference>
<feature type="transmembrane region" description="Helical" evidence="1">
    <location>
        <begin position="12"/>
        <end position="34"/>
    </location>
</feature>
<accession>A0ABZ2KLF8</accession>
<keyword evidence="1" id="KW-0472">Membrane</keyword>
<sequence length="451" mass="48178">MHTRKNLAQDQNGAVMIIGLFMAISLIGSLWFILGIGDAIVLRDKAVEASDHAAFSAATVHARGMNYISALNLIMFALASIYVLLATLADICIGVGILSLGWGTWIGSTCIGWPIPPPVAKIGEQACKIGHQIAKIATTYNKALKGVFKAMGFLEDAVQLGFPVVAEASAVNLIQNYQTTSGNLQGAVISPSIVPIKSINKSDKPIGLPVQREENKYLCERTFTKVKGVIKQYVPPPVNTVAGWGLDLIGSYLSIRSPDDPDAVFGIGYDGAPWTDKDIHIVNPDSAVKNGSDYFQMWGLVVNVEDKEVGRAEQRVSMSKNKGHSVDSQKADKKIYFSQAEYFFDCTKVWSDKECYDGDDKNASFSMNWRARLRLTHPPSFGNQFIGAATGILMSGSLTGFAGGLAGSTGAGSSISSGLGSVASNPFFTRTGAGNAAADAQNFLNGDRPIH</sequence>
<dbReference type="EMBL" id="CP089982">
    <property type="protein sequence ID" value="WXA99497.1"/>
    <property type="molecule type" value="Genomic_DNA"/>
</dbReference>
<evidence type="ECO:0008006" key="4">
    <source>
        <dbReference type="Google" id="ProtNLM"/>
    </source>
</evidence>
<evidence type="ECO:0000313" key="3">
    <source>
        <dbReference type="Proteomes" id="UP001379533"/>
    </source>
</evidence>
<evidence type="ECO:0000256" key="1">
    <source>
        <dbReference type="SAM" id="Phobius"/>
    </source>
</evidence>
<evidence type="ECO:0000313" key="2">
    <source>
        <dbReference type="EMBL" id="WXA99497.1"/>
    </source>
</evidence>
<protein>
    <recommendedName>
        <fullName evidence="4">Flp pilus-assembly TadG-like N-terminal domain-containing protein</fullName>
    </recommendedName>
</protein>
<reference evidence="2 3" key="1">
    <citation type="submission" date="2021-12" db="EMBL/GenBank/DDBJ databases">
        <title>Discovery of the Pendulisporaceae a myxobacterial family with distinct sporulation behavior and unique specialized metabolism.</title>
        <authorList>
            <person name="Garcia R."/>
            <person name="Popoff A."/>
            <person name="Bader C.D."/>
            <person name="Loehr J."/>
            <person name="Walesch S."/>
            <person name="Walt C."/>
            <person name="Boldt J."/>
            <person name="Bunk B."/>
            <person name="Haeckl F.J.F.P.J."/>
            <person name="Gunesch A.P."/>
            <person name="Birkelbach J."/>
            <person name="Nuebel U."/>
            <person name="Pietschmann T."/>
            <person name="Bach T."/>
            <person name="Mueller R."/>
        </authorList>
    </citation>
    <scope>NUCLEOTIDE SEQUENCE [LARGE SCALE GENOMIC DNA]</scope>
    <source>
        <strain evidence="2 3">MSr12523</strain>
    </source>
</reference>
<dbReference type="RefSeq" id="WP_394850135.1">
    <property type="nucleotide sequence ID" value="NZ_CP089982.1"/>
</dbReference>